<keyword evidence="1" id="KW-0129">CBS domain</keyword>
<feature type="domain" description="CBS" evidence="2">
    <location>
        <begin position="17"/>
        <end position="76"/>
    </location>
</feature>
<protein>
    <submittedName>
        <fullName evidence="3">Cystathionine beta-synthase domain protein</fullName>
    </submittedName>
</protein>
<evidence type="ECO:0000259" key="2">
    <source>
        <dbReference type="PROSITE" id="PS51371"/>
    </source>
</evidence>
<dbReference type="Proteomes" id="UP000031011">
    <property type="component" value="Unassembled WGS sequence"/>
</dbReference>
<proteinExistence type="predicted"/>
<evidence type="ECO:0000256" key="1">
    <source>
        <dbReference type="PROSITE-ProRule" id="PRU00703"/>
    </source>
</evidence>
<dbReference type="InterPro" id="IPR000644">
    <property type="entry name" value="CBS_dom"/>
</dbReference>
<reference evidence="3 4" key="1">
    <citation type="journal article" date="2015" name="BMC Microbiol.">
        <title>Lactobacillus ruminis strains cluster according to their mammalian gut source.</title>
        <authorList>
            <person name="O' Donnell M.M."/>
            <person name="Harris H.M."/>
            <person name="Lynch D.B."/>
            <person name="Ross R.P."/>
            <person name="O'Toole P.W."/>
        </authorList>
    </citation>
    <scope>NUCLEOTIDE SEQUENCE [LARGE SCALE GENOMIC DNA]</scope>
    <source>
        <strain evidence="3 4">DPC 6832</strain>
    </source>
</reference>
<dbReference type="InterPro" id="IPR017036">
    <property type="entry name" value="Lmo0553-like"/>
</dbReference>
<comment type="caution">
    <text evidence="3">The sequence shown here is derived from an EMBL/GenBank/DDBJ whole genome shotgun (WGS) entry which is preliminary data.</text>
</comment>
<evidence type="ECO:0000313" key="4">
    <source>
        <dbReference type="Proteomes" id="UP000031011"/>
    </source>
</evidence>
<dbReference type="PROSITE" id="PS51371">
    <property type="entry name" value="CBS"/>
    <property type="match status" value="1"/>
</dbReference>
<dbReference type="InterPro" id="IPR046342">
    <property type="entry name" value="CBS_dom_sf"/>
</dbReference>
<dbReference type="SUPFAM" id="SSF54631">
    <property type="entry name" value="CBS-domain pair"/>
    <property type="match status" value="1"/>
</dbReference>
<organism evidence="3 4">
    <name type="scientific">Ligilactobacillus ruminis DPC 6832</name>
    <dbReference type="NCBI Taxonomy" id="1402208"/>
    <lineage>
        <taxon>Bacteria</taxon>
        <taxon>Bacillati</taxon>
        <taxon>Bacillota</taxon>
        <taxon>Bacilli</taxon>
        <taxon>Lactobacillales</taxon>
        <taxon>Lactobacillaceae</taxon>
        <taxon>Ligilactobacillus</taxon>
    </lineage>
</organism>
<dbReference type="CDD" id="cd02205">
    <property type="entry name" value="CBS_pair_SF"/>
    <property type="match status" value="1"/>
</dbReference>
<dbReference type="AlphaFoldDB" id="A0A837DUS3"/>
<dbReference type="EMBL" id="AWYA01000060">
    <property type="protein sequence ID" value="KIC05088.1"/>
    <property type="molecule type" value="Genomic_DNA"/>
</dbReference>
<dbReference type="Gene3D" id="3.10.580.10">
    <property type="entry name" value="CBS-domain"/>
    <property type="match status" value="1"/>
</dbReference>
<sequence>MKELNKRFSAMLLKTLIKPKKELTTVKEDCTLEEALHVLEDSGYRCVPILDESGKIFRGNIYKMHIYRHKSRGGDMNLPVTYLLKNATKFVSINSAFFNVFFSIKDLPYITVLDENNYFYGILTHTRLLDMLSQSWNVNVGSYVLTVVSAGDRGDLAEMSKIITKYTSIASCMTLDVQQGEFVHRTMFTLPADVSREKLETIVKALEKKNFKVPEIEDLQI</sequence>
<dbReference type="PIRSF" id="PIRSF035040">
    <property type="entry name" value="UCP035040_CBS_Lmo0553"/>
    <property type="match status" value="1"/>
</dbReference>
<dbReference type="NCBIfam" id="NF038387">
    <property type="entry name" value="CBS_CbpA"/>
    <property type="match status" value="1"/>
</dbReference>
<accession>A0A837DUS3</accession>
<name>A0A837DUS3_9LACO</name>
<evidence type="ECO:0000313" key="3">
    <source>
        <dbReference type="EMBL" id="KIC05088.1"/>
    </source>
</evidence>
<gene>
    <name evidence="3" type="ORF">LRN_0325</name>
</gene>
<dbReference type="Pfam" id="PF00571">
    <property type="entry name" value="CBS"/>
    <property type="match status" value="1"/>
</dbReference>